<sequence length="102" mass="10666">MLSQITIALGLFMAGASAQQAANCQYQSLKCGSVLLAAPFTYTEAQLTAAINDTASIPELDTAQISQTLFHCTDILGTVTGNAFCFAGCDSKPGVRNDQCIL</sequence>
<evidence type="ECO:0000256" key="1">
    <source>
        <dbReference type="SAM" id="SignalP"/>
    </source>
</evidence>
<dbReference type="AlphaFoldDB" id="A0A1V6QFZ2"/>
<protein>
    <submittedName>
        <fullName evidence="2">Uncharacterized protein</fullName>
    </submittedName>
</protein>
<reference evidence="3" key="1">
    <citation type="journal article" date="2017" name="Nat. Microbiol.">
        <title>Global analysis of biosynthetic gene clusters reveals vast potential of secondary metabolite production in Penicillium species.</title>
        <authorList>
            <person name="Nielsen J.C."/>
            <person name="Grijseels S."/>
            <person name="Prigent S."/>
            <person name="Ji B."/>
            <person name="Dainat J."/>
            <person name="Nielsen K.F."/>
            <person name="Frisvad J.C."/>
            <person name="Workman M."/>
            <person name="Nielsen J."/>
        </authorList>
    </citation>
    <scope>NUCLEOTIDE SEQUENCE [LARGE SCALE GENOMIC DNA]</scope>
    <source>
        <strain evidence="3">IBT 31811</strain>
    </source>
</reference>
<feature type="chain" id="PRO_5012890047" evidence="1">
    <location>
        <begin position="19"/>
        <end position="102"/>
    </location>
</feature>
<proteinExistence type="predicted"/>
<organism evidence="2 3">
    <name type="scientific">Penicillium antarcticum</name>
    <dbReference type="NCBI Taxonomy" id="416450"/>
    <lineage>
        <taxon>Eukaryota</taxon>
        <taxon>Fungi</taxon>
        <taxon>Dikarya</taxon>
        <taxon>Ascomycota</taxon>
        <taxon>Pezizomycotina</taxon>
        <taxon>Eurotiomycetes</taxon>
        <taxon>Eurotiomycetidae</taxon>
        <taxon>Eurotiales</taxon>
        <taxon>Aspergillaceae</taxon>
        <taxon>Penicillium</taxon>
    </lineage>
</organism>
<feature type="signal peptide" evidence="1">
    <location>
        <begin position="1"/>
        <end position="18"/>
    </location>
</feature>
<accession>A0A1V6QFZ2</accession>
<keyword evidence="1" id="KW-0732">Signal</keyword>
<evidence type="ECO:0000313" key="3">
    <source>
        <dbReference type="Proteomes" id="UP000191672"/>
    </source>
</evidence>
<dbReference type="Proteomes" id="UP000191672">
    <property type="component" value="Unassembled WGS sequence"/>
</dbReference>
<keyword evidence="3" id="KW-1185">Reference proteome</keyword>
<dbReference type="OrthoDB" id="4244945at2759"/>
<name>A0A1V6QFZ2_9EURO</name>
<evidence type="ECO:0000313" key="2">
    <source>
        <dbReference type="EMBL" id="OQD88125.1"/>
    </source>
</evidence>
<dbReference type="EMBL" id="MDYN01000004">
    <property type="protein sequence ID" value="OQD88125.1"/>
    <property type="molecule type" value="Genomic_DNA"/>
</dbReference>
<gene>
    <name evidence="2" type="ORF">PENANT_c004G01684</name>
</gene>
<comment type="caution">
    <text evidence="2">The sequence shown here is derived from an EMBL/GenBank/DDBJ whole genome shotgun (WGS) entry which is preliminary data.</text>
</comment>